<keyword evidence="2" id="KW-1133">Transmembrane helix</keyword>
<proteinExistence type="predicted"/>
<feature type="compositionally biased region" description="Basic and acidic residues" evidence="1">
    <location>
        <begin position="239"/>
        <end position="252"/>
    </location>
</feature>
<comment type="caution">
    <text evidence="3">The sequence shown here is derived from an EMBL/GenBank/DDBJ whole genome shotgun (WGS) entry which is preliminary data.</text>
</comment>
<keyword evidence="2" id="KW-0472">Membrane</keyword>
<organism evidence="3 4">
    <name type="scientific">Paraphoma chrysanthemicola</name>
    <dbReference type="NCBI Taxonomy" id="798071"/>
    <lineage>
        <taxon>Eukaryota</taxon>
        <taxon>Fungi</taxon>
        <taxon>Dikarya</taxon>
        <taxon>Ascomycota</taxon>
        <taxon>Pezizomycotina</taxon>
        <taxon>Dothideomycetes</taxon>
        <taxon>Pleosporomycetidae</taxon>
        <taxon>Pleosporales</taxon>
        <taxon>Pleosporineae</taxon>
        <taxon>Phaeosphaeriaceae</taxon>
        <taxon>Paraphoma</taxon>
    </lineage>
</organism>
<accession>A0A8K0R7G5</accession>
<gene>
    <name evidence="3" type="ORF">FB567DRAFT_526376</name>
</gene>
<evidence type="ECO:0000313" key="4">
    <source>
        <dbReference type="Proteomes" id="UP000813461"/>
    </source>
</evidence>
<protein>
    <submittedName>
        <fullName evidence="3">Uncharacterized protein</fullName>
    </submittedName>
</protein>
<dbReference type="AlphaFoldDB" id="A0A8K0R7G5"/>
<dbReference type="OrthoDB" id="3768130at2759"/>
<keyword evidence="2" id="KW-0812">Transmembrane</keyword>
<feature type="transmembrane region" description="Helical" evidence="2">
    <location>
        <begin position="184"/>
        <end position="207"/>
    </location>
</feature>
<evidence type="ECO:0000256" key="2">
    <source>
        <dbReference type="SAM" id="Phobius"/>
    </source>
</evidence>
<evidence type="ECO:0000313" key="3">
    <source>
        <dbReference type="EMBL" id="KAH7086864.1"/>
    </source>
</evidence>
<keyword evidence="4" id="KW-1185">Reference proteome</keyword>
<sequence length="275" mass="29643">MTCYLRNGTKARRAVPCDHNAIIQGKHTACCDPDDQCLTNGLCRDPAVSNITNFVWFFGSTDLTFQDPSSGNYCDKVNNRNNHLIFKCLEPEKWCCDTGEPAPAEDRVNRTNTTCCNISELVFTAPEPVYYTTAAYSGLAFTVKTLTTLSLPTASFISNATGIPAPSTSGTGLAAPQSSSTPSLAIGLGTGLGGGAVIALGLGWFLLRRRRKKMSESPEVEVATEEPPEMTGQDIAETSGKERFEIQDKDPPVEVIGDMYRAELSATTNRAEVRG</sequence>
<dbReference type="Proteomes" id="UP000813461">
    <property type="component" value="Unassembled WGS sequence"/>
</dbReference>
<name>A0A8K0R7G5_9PLEO</name>
<dbReference type="EMBL" id="JAGMVJ010000010">
    <property type="protein sequence ID" value="KAH7086864.1"/>
    <property type="molecule type" value="Genomic_DNA"/>
</dbReference>
<evidence type="ECO:0000256" key="1">
    <source>
        <dbReference type="SAM" id="MobiDB-lite"/>
    </source>
</evidence>
<reference evidence="3" key="1">
    <citation type="journal article" date="2021" name="Nat. Commun.">
        <title>Genetic determinants of endophytism in the Arabidopsis root mycobiome.</title>
        <authorList>
            <person name="Mesny F."/>
            <person name="Miyauchi S."/>
            <person name="Thiergart T."/>
            <person name="Pickel B."/>
            <person name="Atanasova L."/>
            <person name="Karlsson M."/>
            <person name="Huettel B."/>
            <person name="Barry K.W."/>
            <person name="Haridas S."/>
            <person name="Chen C."/>
            <person name="Bauer D."/>
            <person name="Andreopoulos W."/>
            <person name="Pangilinan J."/>
            <person name="LaButti K."/>
            <person name="Riley R."/>
            <person name="Lipzen A."/>
            <person name="Clum A."/>
            <person name="Drula E."/>
            <person name="Henrissat B."/>
            <person name="Kohler A."/>
            <person name="Grigoriev I.V."/>
            <person name="Martin F.M."/>
            <person name="Hacquard S."/>
        </authorList>
    </citation>
    <scope>NUCLEOTIDE SEQUENCE</scope>
    <source>
        <strain evidence="3">MPI-SDFR-AT-0120</strain>
    </source>
</reference>
<feature type="compositionally biased region" description="Acidic residues" evidence="1">
    <location>
        <begin position="218"/>
        <end position="228"/>
    </location>
</feature>
<feature type="region of interest" description="Disordered" evidence="1">
    <location>
        <begin position="215"/>
        <end position="252"/>
    </location>
</feature>